<dbReference type="SUPFAM" id="SSF46955">
    <property type="entry name" value="Putative DNA-binding domain"/>
    <property type="match status" value="1"/>
</dbReference>
<dbReference type="InterPro" id="IPR009061">
    <property type="entry name" value="DNA-bd_dom_put_sf"/>
</dbReference>
<dbReference type="GO" id="GO:0003700">
    <property type="term" value="F:DNA-binding transcription factor activity"/>
    <property type="evidence" value="ECO:0007669"/>
    <property type="project" value="InterPro"/>
</dbReference>
<name>A0A4R1G062_9NOCA</name>
<keyword evidence="2" id="KW-0805">Transcription regulation</keyword>
<keyword evidence="1" id="KW-0678">Repressor</keyword>
<dbReference type="SMART" id="SM00422">
    <property type="entry name" value="HTH_MERR"/>
    <property type="match status" value="1"/>
</dbReference>
<dbReference type="OrthoDB" id="9809391at2"/>
<dbReference type="PANTHER" id="PTHR30204:SF69">
    <property type="entry name" value="MERR-FAMILY TRANSCRIPTIONAL REGULATOR"/>
    <property type="match status" value="1"/>
</dbReference>
<dbReference type="PRINTS" id="PR00040">
    <property type="entry name" value="HTHMERR"/>
</dbReference>
<accession>A0A4R1G062</accession>
<comment type="caution">
    <text evidence="6">The sequence shown here is derived from an EMBL/GenBank/DDBJ whole genome shotgun (WGS) entry which is preliminary data.</text>
</comment>
<dbReference type="EMBL" id="SMFR01000001">
    <property type="protein sequence ID" value="TCJ99930.1"/>
    <property type="molecule type" value="Genomic_DNA"/>
</dbReference>
<evidence type="ECO:0000256" key="2">
    <source>
        <dbReference type="ARBA" id="ARBA00023015"/>
    </source>
</evidence>
<dbReference type="PROSITE" id="PS50937">
    <property type="entry name" value="HTH_MERR_2"/>
    <property type="match status" value="1"/>
</dbReference>
<evidence type="ECO:0000256" key="1">
    <source>
        <dbReference type="ARBA" id="ARBA00022491"/>
    </source>
</evidence>
<evidence type="ECO:0000313" key="6">
    <source>
        <dbReference type="EMBL" id="TCJ99930.1"/>
    </source>
</evidence>
<protein>
    <submittedName>
        <fullName evidence="6">DNA-binding transcriptional MerR regulator</fullName>
    </submittedName>
</protein>
<dbReference type="Pfam" id="PF13411">
    <property type="entry name" value="MerR_1"/>
    <property type="match status" value="1"/>
</dbReference>
<dbReference type="InterPro" id="IPR047057">
    <property type="entry name" value="MerR_fam"/>
</dbReference>
<keyword evidence="7" id="KW-1185">Reference proteome</keyword>
<dbReference type="GO" id="GO:0003677">
    <property type="term" value="F:DNA binding"/>
    <property type="evidence" value="ECO:0007669"/>
    <property type="project" value="UniProtKB-KW"/>
</dbReference>
<evidence type="ECO:0000259" key="5">
    <source>
        <dbReference type="PROSITE" id="PS50937"/>
    </source>
</evidence>
<reference evidence="6 7" key="1">
    <citation type="submission" date="2019-03" db="EMBL/GenBank/DDBJ databases">
        <title>Genomic Encyclopedia of Type Strains, Phase IV (KMG-IV): sequencing the most valuable type-strain genomes for metagenomic binning, comparative biology and taxonomic classification.</title>
        <authorList>
            <person name="Goeker M."/>
        </authorList>
    </citation>
    <scope>NUCLEOTIDE SEQUENCE [LARGE SCALE GENOMIC DNA]</scope>
    <source>
        <strain evidence="6 7">DSM 44684</strain>
    </source>
</reference>
<evidence type="ECO:0000313" key="7">
    <source>
        <dbReference type="Proteomes" id="UP000294856"/>
    </source>
</evidence>
<gene>
    <name evidence="6" type="ORF">DFR71_0916</name>
</gene>
<dbReference type="RefSeq" id="WP_067451515.1">
    <property type="nucleotide sequence ID" value="NZ_SMFR01000001.1"/>
</dbReference>
<dbReference type="AlphaFoldDB" id="A0A4R1G062"/>
<dbReference type="Proteomes" id="UP000294856">
    <property type="component" value="Unassembled WGS sequence"/>
</dbReference>
<dbReference type="STRING" id="1210063.GCA_001612665_03413"/>
<dbReference type="Gene3D" id="1.10.1660.10">
    <property type="match status" value="1"/>
</dbReference>
<keyword evidence="4" id="KW-0804">Transcription</keyword>
<keyword evidence="3 6" id="KW-0238">DNA-binding</keyword>
<evidence type="ECO:0000256" key="3">
    <source>
        <dbReference type="ARBA" id="ARBA00023125"/>
    </source>
</evidence>
<organism evidence="6 7">
    <name type="scientific">Nocardia alba</name>
    <dbReference type="NCBI Taxonomy" id="225051"/>
    <lineage>
        <taxon>Bacteria</taxon>
        <taxon>Bacillati</taxon>
        <taxon>Actinomycetota</taxon>
        <taxon>Actinomycetes</taxon>
        <taxon>Mycobacteriales</taxon>
        <taxon>Nocardiaceae</taxon>
        <taxon>Nocardia</taxon>
    </lineage>
</organism>
<evidence type="ECO:0000256" key="4">
    <source>
        <dbReference type="ARBA" id="ARBA00023163"/>
    </source>
</evidence>
<sequence>MTDTLLKIGELAARAEVSPRTIDHYTSMGLLTPAQRSAGNYRLYNPADVDRIRLIQNLEAQGVPLEEISTALNASNPRDVNEILARIDADLKNLQTVTEAAPVEIHGLLNIISTRVHSLIAIAMHMPPDIPIL</sequence>
<dbReference type="InterPro" id="IPR000551">
    <property type="entry name" value="MerR-type_HTH_dom"/>
</dbReference>
<dbReference type="CDD" id="cd00592">
    <property type="entry name" value="HTH_MerR-like"/>
    <property type="match status" value="1"/>
</dbReference>
<proteinExistence type="predicted"/>
<feature type="domain" description="HTH merR-type" evidence="5">
    <location>
        <begin position="5"/>
        <end position="74"/>
    </location>
</feature>
<dbReference type="PANTHER" id="PTHR30204">
    <property type="entry name" value="REDOX-CYCLING DRUG-SENSING TRANSCRIPTIONAL ACTIVATOR SOXR"/>
    <property type="match status" value="1"/>
</dbReference>